<dbReference type="EMBL" id="BKCJ010000014">
    <property type="protein sequence ID" value="GEU28695.1"/>
    <property type="molecule type" value="Genomic_DNA"/>
</dbReference>
<evidence type="ECO:0008006" key="3">
    <source>
        <dbReference type="Google" id="ProtNLM"/>
    </source>
</evidence>
<feature type="compositionally biased region" description="Low complexity" evidence="1">
    <location>
        <begin position="36"/>
        <end position="55"/>
    </location>
</feature>
<feature type="region of interest" description="Disordered" evidence="1">
    <location>
        <begin position="1"/>
        <end position="55"/>
    </location>
</feature>
<protein>
    <recommendedName>
        <fullName evidence="3">Reverse transcriptase domain-containing protein</fullName>
    </recommendedName>
</protein>
<dbReference type="AlphaFoldDB" id="A0A699GKQ2"/>
<evidence type="ECO:0000313" key="2">
    <source>
        <dbReference type="EMBL" id="GEU28695.1"/>
    </source>
</evidence>
<accession>A0A699GKQ2</accession>
<organism evidence="2">
    <name type="scientific">Tanacetum cinerariifolium</name>
    <name type="common">Dalmatian daisy</name>
    <name type="synonym">Chrysanthemum cinerariifolium</name>
    <dbReference type="NCBI Taxonomy" id="118510"/>
    <lineage>
        <taxon>Eukaryota</taxon>
        <taxon>Viridiplantae</taxon>
        <taxon>Streptophyta</taxon>
        <taxon>Embryophyta</taxon>
        <taxon>Tracheophyta</taxon>
        <taxon>Spermatophyta</taxon>
        <taxon>Magnoliopsida</taxon>
        <taxon>eudicotyledons</taxon>
        <taxon>Gunneridae</taxon>
        <taxon>Pentapetalae</taxon>
        <taxon>asterids</taxon>
        <taxon>campanulids</taxon>
        <taxon>Asterales</taxon>
        <taxon>Asteraceae</taxon>
        <taxon>Asteroideae</taxon>
        <taxon>Anthemideae</taxon>
        <taxon>Anthemidinae</taxon>
        <taxon>Tanacetum</taxon>
    </lineage>
</organism>
<evidence type="ECO:0000256" key="1">
    <source>
        <dbReference type="SAM" id="MobiDB-lite"/>
    </source>
</evidence>
<name>A0A699GKQ2_TANCI</name>
<proteinExistence type="predicted"/>
<gene>
    <name evidence="2" type="ORF">Tci_000673</name>
</gene>
<reference evidence="2" key="1">
    <citation type="journal article" date="2019" name="Sci. Rep.">
        <title>Draft genome of Tanacetum cinerariifolium, the natural source of mosquito coil.</title>
        <authorList>
            <person name="Yamashiro T."/>
            <person name="Shiraishi A."/>
            <person name="Satake H."/>
            <person name="Nakayama K."/>
        </authorList>
    </citation>
    <scope>NUCLEOTIDE SEQUENCE</scope>
</reference>
<comment type="caution">
    <text evidence="2">The sequence shown here is derived from an EMBL/GenBank/DDBJ whole genome shotgun (WGS) entry which is preliminary data.</text>
</comment>
<feature type="compositionally biased region" description="Gly residues" evidence="1">
    <location>
        <begin position="16"/>
        <end position="29"/>
    </location>
</feature>
<sequence>MTTRSTGEGTVTPRGRGIGGQVSRGGGRGRGPKRAQVGNQGDNENQNGNIGNDNIQGNVRNVMMNNNPVGCTYMKFLACNPKEYDRNGGAVVYTRWIEKTKSFMDMSGYGDNQKVKYTAGSFVGIDREEFCPSNEMQMLETELCNHAIVGAGHAPYTGRLYELARLVLHFVTL</sequence>